<protein>
    <submittedName>
        <fullName evidence="10">Mitochondrial carrier domain-containing protein</fullName>
    </submittedName>
</protein>
<evidence type="ECO:0000256" key="1">
    <source>
        <dbReference type="ARBA" id="ARBA00004141"/>
    </source>
</evidence>
<evidence type="ECO:0000256" key="5">
    <source>
        <dbReference type="ARBA" id="ARBA00022737"/>
    </source>
</evidence>
<keyword evidence="5" id="KW-0677">Repeat</keyword>
<gene>
    <name evidence="10" type="ORF">BC938DRAFT_474729</name>
</gene>
<feature type="repeat" description="Solcar" evidence="8">
    <location>
        <begin position="1"/>
        <end position="60"/>
    </location>
</feature>
<comment type="similarity">
    <text evidence="2 9">Belongs to the mitochondrial carrier (TC 2.A.29) family.</text>
</comment>
<comment type="caution">
    <text evidence="10">The sequence shown here is derived from an EMBL/GenBank/DDBJ whole genome shotgun (WGS) entry which is preliminary data.</text>
</comment>
<dbReference type="InterPro" id="IPR023395">
    <property type="entry name" value="MCP_dom_sf"/>
</dbReference>
<dbReference type="PROSITE" id="PS50920">
    <property type="entry name" value="SOLCAR"/>
    <property type="match status" value="1"/>
</dbReference>
<evidence type="ECO:0000313" key="11">
    <source>
        <dbReference type="Proteomes" id="UP000274822"/>
    </source>
</evidence>
<dbReference type="Gene3D" id="1.50.40.10">
    <property type="entry name" value="Mitochondrial carrier domain"/>
    <property type="match status" value="1"/>
</dbReference>
<feature type="non-terminal residue" evidence="10">
    <location>
        <position position="1"/>
    </location>
</feature>
<evidence type="ECO:0000256" key="8">
    <source>
        <dbReference type="PROSITE-ProRule" id="PRU00282"/>
    </source>
</evidence>
<comment type="subcellular location">
    <subcellularLocation>
        <location evidence="1">Membrane</location>
        <topology evidence="1">Multi-pass membrane protein</topology>
    </subcellularLocation>
</comment>
<evidence type="ECO:0000256" key="2">
    <source>
        <dbReference type="ARBA" id="ARBA00006375"/>
    </source>
</evidence>
<dbReference type="EMBL" id="RBNJ01018815">
    <property type="protein sequence ID" value="RUS23717.1"/>
    <property type="molecule type" value="Genomic_DNA"/>
</dbReference>
<dbReference type="Proteomes" id="UP000274822">
    <property type="component" value="Unassembled WGS sequence"/>
</dbReference>
<dbReference type="Pfam" id="PF00153">
    <property type="entry name" value="Mito_carr"/>
    <property type="match status" value="2"/>
</dbReference>
<sequence length="237" mass="26113">LQTDHYTSSPNHRTTAAFVIRTTLAEEGPRGLFRGFWTIAARDCPFMVILLTTYENFKAFHHRSVRKDLLEKMHRAHPHSPAVVAGAALEDLEADIPTLNSILFGGVSGFLAGYFTTPMDVMRTRMITYRRSAAIASGSSSVASVAVASPSAVSMSEVARQILRSALARNSATSTRPTVMGDAVRVYRAFFVGALPRSLWWFGICSIFFPVYEGMKSVLDGSQVEEVGTRKVLEYRV</sequence>
<name>A0A433Q1R7_9FUNG</name>
<evidence type="ECO:0000256" key="4">
    <source>
        <dbReference type="ARBA" id="ARBA00022692"/>
    </source>
</evidence>
<dbReference type="AlphaFoldDB" id="A0A433Q1R7"/>
<dbReference type="InterPro" id="IPR018108">
    <property type="entry name" value="MCP_transmembrane"/>
</dbReference>
<dbReference type="GO" id="GO:0016020">
    <property type="term" value="C:membrane"/>
    <property type="evidence" value="ECO:0007669"/>
    <property type="project" value="UniProtKB-SubCell"/>
</dbReference>
<keyword evidence="7 8" id="KW-0472">Membrane</keyword>
<dbReference type="PANTHER" id="PTHR45667">
    <property type="entry name" value="S-ADENOSYLMETHIONINE MITOCHONDRIAL CARRIER PROTEIN"/>
    <property type="match status" value="1"/>
</dbReference>
<evidence type="ECO:0000256" key="6">
    <source>
        <dbReference type="ARBA" id="ARBA00022989"/>
    </source>
</evidence>
<keyword evidence="4 8" id="KW-0812">Transmembrane</keyword>
<keyword evidence="6" id="KW-1133">Transmembrane helix</keyword>
<keyword evidence="11" id="KW-1185">Reference proteome</keyword>
<accession>A0A433Q1R7</accession>
<evidence type="ECO:0000256" key="3">
    <source>
        <dbReference type="ARBA" id="ARBA00022448"/>
    </source>
</evidence>
<dbReference type="SUPFAM" id="SSF103506">
    <property type="entry name" value="Mitochondrial carrier"/>
    <property type="match status" value="1"/>
</dbReference>
<evidence type="ECO:0000313" key="10">
    <source>
        <dbReference type="EMBL" id="RUS23717.1"/>
    </source>
</evidence>
<proteinExistence type="inferred from homology"/>
<reference evidence="10 11" key="1">
    <citation type="journal article" date="2018" name="New Phytol.">
        <title>Phylogenomics of Endogonaceae and evolution of mycorrhizas within Mucoromycota.</title>
        <authorList>
            <person name="Chang Y."/>
            <person name="Desiro A."/>
            <person name="Na H."/>
            <person name="Sandor L."/>
            <person name="Lipzen A."/>
            <person name="Clum A."/>
            <person name="Barry K."/>
            <person name="Grigoriev I.V."/>
            <person name="Martin F.M."/>
            <person name="Stajich J.E."/>
            <person name="Smith M.E."/>
            <person name="Bonito G."/>
            <person name="Spatafora J.W."/>
        </authorList>
    </citation>
    <scope>NUCLEOTIDE SEQUENCE [LARGE SCALE GENOMIC DNA]</scope>
    <source>
        <strain evidence="10 11">AD002</strain>
    </source>
</reference>
<feature type="non-terminal residue" evidence="10">
    <location>
        <position position="237"/>
    </location>
</feature>
<evidence type="ECO:0000256" key="9">
    <source>
        <dbReference type="RuleBase" id="RU000488"/>
    </source>
</evidence>
<evidence type="ECO:0000256" key="7">
    <source>
        <dbReference type="ARBA" id="ARBA00023136"/>
    </source>
</evidence>
<organism evidence="10 11">
    <name type="scientific">Jimgerdemannia flammicorona</name>
    <dbReference type="NCBI Taxonomy" id="994334"/>
    <lineage>
        <taxon>Eukaryota</taxon>
        <taxon>Fungi</taxon>
        <taxon>Fungi incertae sedis</taxon>
        <taxon>Mucoromycota</taxon>
        <taxon>Mucoromycotina</taxon>
        <taxon>Endogonomycetes</taxon>
        <taxon>Endogonales</taxon>
        <taxon>Endogonaceae</taxon>
        <taxon>Jimgerdemannia</taxon>
    </lineage>
</organism>
<keyword evidence="3 9" id="KW-0813">Transport</keyword>